<dbReference type="Proteomes" id="UP000276133">
    <property type="component" value="Unassembled WGS sequence"/>
</dbReference>
<accession>A0A3M7REY1</accession>
<sequence>MNLLLIISWLLSYSEFQKIYFISKLYDSCLKLLLCDLQKMEKDNSNKQEHNFNLFAFKWNQFPFPTLSFWFYKRCLSLTVSGYVSCSTQPPGFFLRMYFLISSYTKMANLNFTSMDTCSILCQDLTKKLISTHVIPCVKREFRRVLQIIKSVHCTTTIDTKKAV</sequence>
<proteinExistence type="predicted"/>
<keyword evidence="1" id="KW-0732">Signal</keyword>
<comment type="caution">
    <text evidence="2">The sequence shown here is derived from an EMBL/GenBank/DDBJ whole genome shotgun (WGS) entry which is preliminary data.</text>
</comment>
<reference evidence="2 3" key="1">
    <citation type="journal article" date="2018" name="Sci. Rep.">
        <title>Genomic signatures of local adaptation to the degree of environmental predictability in rotifers.</title>
        <authorList>
            <person name="Franch-Gras L."/>
            <person name="Hahn C."/>
            <person name="Garcia-Roger E.M."/>
            <person name="Carmona M.J."/>
            <person name="Serra M."/>
            <person name="Gomez A."/>
        </authorList>
    </citation>
    <scope>NUCLEOTIDE SEQUENCE [LARGE SCALE GENOMIC DNA]</scope>
    <source>
        <strain evidence="2">HYR1</strain>
    </source>
</reference>
<evidence type="ECO:0000313" key="3">
    <source>
        <dbReference type="Proteomes" id="UP000276133"/>
    </source>
</evidence>
<protein>
    <submittedName>
        <fullName evidence="2">Uncharacterized protein</fullName>
    </submittedName>
</protein>
<keyword evidence="3" id="KW-1185">Reference proteome</keyword>
<dbReference type="EMBL" id="REGN01003544">
    <property type="protein sequence ID" value="RNA22080.1"/>
    <property type="molecule type" value="Genomic_DNA"/>
</dbReference>
<feature type="chain" id="PRO_5018121384" evidence="1">
    <location>
        <begin position="17"/>
        <end position="164"/>
    </location>
</feature>
<feature type="signal peptide" evidence="1">
    <location>
        <begin position="1"/>
        <end position="16"/>
    </location>
</feature>
<gene>
    <name evidence="2" type="ORF">BpHYR1_029062</name>
</gene>
<name>A0A3M7REY1_BRAPC</name>
<evidence type="ECO:0000256" key="1">
    <source>
        <dbReference type="SAM" id="SignalP"/>
    </source>
</evidence>
<evidence type="ECO:0000313" key="2">
    <source>
        <dbReference type="EMBL" id="RNA22080.1"/>
    </source>
</evidence>
<dbReference type="AlphaFoldDB" id="A0A3M7REY1"/>
<organism evidence="2 3">
    <name type="scientific">Brachionus plicatilis</name>
    <name type="common">Marine rotifer</name>
    <name type="synonym">Brachionus muelleri</name>
    <dbReference type="NCBI Taxonomy" id="10195"/>
    <lineage>
        <taxon>Eukaryota</taxon>
        <taxon>Metazoa</taxon>
        <taxon>Spiralia</taxon>
        <taxon>Gnathifera</taxon>
        <taxon>Rotifera</taxon>
        <taxon>Eurotatoria</taxon>
        <taxon>Monogononta</taxon>
        <taxon>Pseudotrocha</taxon>
        <taxon>Ploima</taxon>
        <taxon>Brachionidae</taxon>
        <taxon>Brachionus</taxon>
    </lineage>
</organism>